<evidence type="ECO:0000256" key="1">
    <source>
        <dbReference type="SAM" id="MobiDB-lite"/>
    </source>
</evidence>
<accession>A0A8J2QPX0</accession>
<dbReference type="EMBL" id="CAKASE010000057">
    <property type="protein sequence ID" value="CAG9566876.1"/>
    <property type="molecule type" value="Genomic_DNA"/>
</dbReference>
<comment type="caution">
    <text evidence="2">The sequence shown here is derived from an EMBL/GenBank/DDBJ whole genome shotgun (WGS) entry which is preliminary data.</text>
</comment>
<name>A0A8J2QPX0_9NEOP</name>
<evidence type="ECO:0000313" key="2">
    <source>
        <dbReference type="EMBL" id="CAG9566876.1"/>
    </source>
</evidence>
<evidence type="ECO:0000313" key="3">
    <source>
        <dbReference type="Proteomes" id="UP000789524"/>
    </source>
</evidence>
<feature type="region of interest" description="Disordered" evidence="1">
    <location>
        <begin position="35"/>
        <end position="64"/>
    </location>
</feature>
<protein>
    <submittedName>
        <fullName evidence="2">(African queen) hypothetical protein</fullName>
    </submittedName>
</protein>
<sequence length="91" mass="9433">MKTSTILPFFKWRTNGTTKVLPKTASPGLYHVVGTLSPPPGSSEEISTTTDDTETDSVETTELPSSVATTVVENVSDAGNSTGNLTGTTTA</sequence>
<proteinExistence type="predicted"/>
<dbReference type="OrthoDB" id="7472987at2759"/>
<gene>
    <name evidence="2" type="ORF">DCHRY22_LOCUS7452</name>
</gene>
<dbReference type="AlphaFoldDB" id="A0A8J2QPX0"/>
<dbReference type="Proteomes" id="UP000789524">
    <property type="component" value="Unassembled WGS sequence"/>
</dbReference>
<organism evidence="2 3">
    <name type="scientific">Danaus chrysippus</name>
    <name type="common">African queen</name>
    <dbReference type="NCBI Taxonomy" id="151541"/>
    <lineage>
        <taxon>Eukaryota</taxon>
        <taxon>Metazoa</taxon>
        <taxon>Ecdysozoa</taxon>
        <taxon>Arthropoda</taxon>
        <taxon>Hexapoda</taxon>
        <taxon>Insecta</taxon>
        <taxon>Pterygota</taxon>
        <taxon>Neoptera</taxon>
        <taxon>Endopterygota</taxon>
        <taxon>Lepidoptera</taxon>
        <taxon>Glossata</taxon>
        <taxon>Ditrysia</taxon>
        <taxon>Papilionoidea</taxon>
        <taxon>Nymphalidae</taxon>
        <taxon>Danainae</taxon>
        <taxon>Danaini</taxon>
        <taxon>Danaina</taxon>
        <taxon>Danaus</taxon>
        <taxon>Anosia</taxon>
    </lineage>
</organism>
<reference evidence="2" key="1">
    <citation type="submission" date="2021-09" db="EMBL/GenBank/DDBJ databases">
        <authorList>
            <person name="Martin H S."/>
        </authorList>
    </citation>
    <scope>NUCLEOTIDE SEQUENCE</scope>
</reference>
<keyword evidence="3" id="KW-1185">Reference proteome</keyword>